<dbReference type="EMBL" id="AP035768">
    <property type="protein sequence ID" value="BFO15291.1"/>
    <property type="molecule type" value="Genomic_DNA"/>
</dbReference>
<accession>A0AAT9HDA6</accession>
<protein>
    <recommendedName>
        <fullName evidence="2">Integrase</fullName>
    </recommendedName>
</protein>
<sequence length="52" mass="5761">MAQLRCAGAVVRRLRGHSVDVLLKIYAECIDGQEQEMSDRIMQGLGEEDGPD</sequence>
<proteinExistence type="predicted"/>
<evidence type="ECO:0000313" key="1">
    <source>
        <dbReference type="EMBL" id="BFO15291.1"/>
    </source>
</evidence>
<reference evidence="1" key="2">
    <citation type="submission" date="2024-07" db="EMBL/GenBank/DDBJ databases">
        <title>Streptomyces haneummycinica sp. nov., a new antibiotic-producing actinobacterium isolated from marine sediment.</title>
        <authorList>
            <person name="Uemura M."/>
            <person name="Hamada M."/>
            <person name="Hirano S."/>
            <person name="Kobayashi K."/>
            <person name="Ohshiro T."/>
            <person name="Kobayashi T."/>
            <person name="Terahara T."/>
        </authorList>
    </citation>
    <scope>NUCLEOTIDE SEQUENCE</scope>
    <source>
        <strain evidence="1">KM77-8</strain>
    </source>
</reference>
<evidence type="ECO:0008006" key="2">
    <source>
        <dbReference type="Google" id="ProtNLM"/>
    </source>
</evidence>
<reference evidence="1" key="1">
    <citation type="submission" date="2024-06" db="EMBL/GenBank/DDBJ databases">
        <authorList>
            <consortium name="consrtm"/>
            <person name="Uemura M."/>
            <person name="Terahara T."/>
        </authorList>
    </citation>
    <scope>NUCLEOTIDE SEQUENCE</scope>
    <source>
        <strain evidence="1">KM77-8</strain>
    </source>
</reference>
<dbReference type="AlphaFoldDB" id="A0AAT9HDA6"/>
<gene>
    <name evidence="1" type="ORF">SHKM778_16790</name>
</gene>
<name>A0AAT9HDA6_9ACTN</name>
<organism evidence="1">
    <name type="scientific">Streptomyces haneummycinicus</name>
    <dbReference type="NCBI Taxonomy" id="3074435"/>
    <lineage>
        <taxon>Bacteria</taxon>
        <taxon>Bacillati</taxon>
        <taxon>Actinomycetota</taxon>
        <taxon>Actinomycetes</taxon>
        <taxon>Kitasatosporales</taxon>
        <taxon>Streptomycetaceae</taxon>
        <taxon>Streptomyces</taxon>
    </lineage>
</organism>